<dbReference type="OrthoDB" id="9779574at2"/>
<evidence type="ECO:0000256" key="2">
    <source>
        <dbReference type="ARBA" id="ARBA00006676"/>
    </source>
</evidence>
<keyword evidence="6" id="KW-0862">Zinc</keyword>
<name>E4KLQ9_9LACT</name>
<dbReference type="Proteomes" id="UP000005990">
    <property type="component" value="Unassembled WGS sequence"/>
</dbReference>
<comment type="cofactor">
    <cofactor evidence="1">
        <name>Zn(2+)</name>
        <dbReference type="ChEBI" id="CHEBI:29105"/>
    </cofactor>
</comment>
<evidence type="ECO:0000256" key="5">
    <source>
        <dbReference type="ARBA" id="ARBA00022801"/>
    </source>
</evidence>
<evidence type="ECO:0000313" key="8">
    <source>
        <dbReference type="EMBL" id="EFR32082.1"/>
    </source>
</evidence>
<dbReference type="EMBL" id="AENN01000001">
    <property type="protein sequence ID" value="EFR32082.1"/>
    <property type="molecule type" value="Genomic_DNA"/>
</dbReference>
<dbReference type="SUPFAM" id="SSF51556">
    <property type="entry name" value="Metallo-dependent hydrolases"/>
    <property type="match status" value="1"/>
</dbReference>
<keyword evidence="4" id="KW-0479">Metal-binding</keyword>
<reference evidence="8 9" key="1">
    <citation type="submission" date="2010-10" db="EMBL/GenBank/DDBJ databases">
        <authorList>
            <person name="Durkin A.S."/>
            <person name="Madupu R."/>
            <person name="Torralba M."/>
            <person name="Gillis M."/>
            <person name="Methe B."/>
            <person name="Sutton G."/>
            <person name="Nelson K.E."/>
        </authorList>
    </citation>
    <scope>NUCLEOTIDE SEQUENCE [LARGE SCALE GENOMIC DNA]</scope>
    <source>
        <strain evidence="8 9">ACS-139-V-Col8</strain>
    </source>
</reference>
<dbReference type="RefSeq" id="WP_006417563.1">
    <property type="nucleotide sequence ID" value="NZ_AENN01000001.1"/>
</dbReference>
<dbReference type="GO" id="GO:0005829">
    <property type="term" value="C:cytosol"/>
    <property type="evidence" value="ECO:0007669"/>
    <property type="project" value="TreeGrafter"/>
</dbReference>
<evidence type="ECO:0000256" key="4">
    <source>
        <dbReference type="ARBA" id="ARBA00022723"/>
    </source>
</evidence>
<evidence type="ECO:0000313" key="9">
    <source>
        <dbReference type="Proteomes" id="UP000005990"/>
    </source>
</evidence>
<keyword evidence="5" id="KW-0378">Hydrolase</keyword>
<dbReference type="Gene3D" id="3.20.20.140">
    <property type="entry name" value="Metal-dependent hydrolases"/>
    <property type="match status" value="1"/>
</dbReference>
<comment type="caution">
    <text evidence="8">The sequence shown here is derived from an EMBL/GenBank/DDBJ whole genome shotgun (WGS) entry which is preliminary data.</text>
</comment>
<dbReference type="EC" id="3.5.4.4" evidence="3"/>
<evidence type="ECO:0000259" key="7">
    <source>
        <dbReference type="Pfam" id="PF00962"/>
    </source>
</evidence>
<comment type="similarity">
    <text evidence="2">Belongs to the metallo-dependent hydrolases superfamily. Adenosine and AMP deaminases family.</text>
</comment>
<dbReference type="InterPro" id="IPR006330">
    <property type="entry name" value="Ado/ade_deaminase"/>
</dbReference>
<dbReference type="GO" id="GO:0006154">
    <property type="term" value="P:adenosine catabolic process"/>
    <property type="evidence" value="ECO:0007669"/>
    <property type="project" value="TreeGrafter"/>
</dbReference>
<dbReference type="PANTHER" id="PTHR11409:SF43">
    <property type="entry name" value="ADENOSINE DEAMINASE"/>
    <property type="match status" value="1"/>
</dbReference>
<dbReference type="GO" id="GO:0046103">
    <property type="term" value="P:inosine biosynthetic process"/>
    <property type="evidence" value="ECO:0007669"/>
    <property type="project" value="TreeGrafter"/>
</dbReference>
<evidence type="ECO:0000256" key="3">
    <source>
        <dbReference type="ARBA" id="ARBA00012784"/>
    </source>
</evidence>
<dbReference type="GO" id="GO:0043103">
    <property type="term" value="P:hypoxanthine salvage"/>
    <property type="evidence" value="ECO:0007669"/>
    <property type="project" value="TreeGrafter"/>
</dbReference>
<evidence type="ECO:0000256" key="1">
    <source>
        <dbReference type="ARBA" id="ARBA00001947"/>
    </source>
</evidence>
<protein>
    <recommendedName>
        <fullName evidence="3">adenosine deaminase</fullName>
        <ecNumber evidence="3">3.5.4.4</ecNumber>
    </recommendedName>
</protein>
<dbReference type="GO" id="GO:0046872">
    <property type="term" value="F:metal ion binding"/>
    <property type="evidence" value="ECO:0007669"/>
    <property type="project" value="UniProtKB-KW"/>
</dbReference>
<dbReference type="PANTHER" id="PTHR11409">
    <property type="entry name" value="ADENOSINE DEAMINASE"/>
    <property type="match status" value="1"/>
</dbReference>
<dbReference type="GO" id="GO:0004000">
    <property type="term" value="F:adenosine deaminase activity"/>
    <property type="evidence" value="ECO:0007669"/>
    <property type="project" value="UniProtKB-ARBA"/>
</dbReference>
<gene>
    <name evidence="8" type="ORF">HMPREF9257_0891</name>
</gene>
<dbReference type="InterPro" id="IPR032466">
    <property type="entry name" value="Metal_Hydrolase"/>
</dbReference>
<organism evidence="8 9">
    <name type="scientific">Eremococcus coleocola ACS-139-V-Col8</name>
    <dbReference type="NCBI Taxonomy" id="908337"/>
    <lineage>
        <taxon>Bacteria</taxon>
        <taxon>Bacillati</taxon>
        <taxon>Bacillota</taxon>
        <taxon>Bacilli</taxon>
        <taxon>Lactobacillales</taxon>
        <taxon>Aerococcaceae</taxon>
        <taxon>Eremococcus</taxon>
    </lineage>
</organism>
<feature type="domain" description="Adenosine deaminase" evidence="7">
    <location>
        <begin position="339"/>
        <end position="549"/>
    </location>
</feature>
<accession>E4KLQ9</accession>
<dbReference type="eggNOG" id="COG1816">
    <property type="taxonomic scope" value="Bacteria"/>
</dbReference>
<dbReference type="Pfam" id="PF00962">
    <property type="entry name" value="A_deaminase"/>
    <property type="match status" value="1"/>
</dbReference>
<evidence type="ECO:0000256" key="6">
    <source>
        <dbReference type="ARBA" id="ARBA00022833"/>
    </source>
</evidence>
<sequence length="835" mass="94778">MEFFNRFYLDSEKDIIIDLYRDHDQMTYVLRTPNHKTGNLITNLAELCHLPLSFDAKGLKIIEGQVPAYVNAHNELVYILRLANIKIANIYPDGRIDQKASILAIAKTLMSQTKDYKLSANETIIKSYVLQDTKFKTDLHTHMNANLSADVLMALGIKHQLRYPLYYVKKLKLKLSPHQAQAIEEARTQVAQQFKDSTLESKQLTRKIDDNTFINFADLILNNLDQAEYNIPRIRASLAVLKDGQAVFTNLEKVYLYRYVFAKGQASQNPIALDHWQEIPDPDMVEALAQMLADLANPAYQSFTLFQDCLLWICRTYQEKGITYVEMADTTLVKKAEAAQRLQEIHDCLPAILAETGVRLRFLAALRRIALTIVKDQIPKENYFTENLQVLKAVADDPYIAGCDIVGEEINDIRELKPVIKELVKISKTYPNFVIRIHAGENDSLPDNVGHSIDAVQAGLELDENFPPVRIGHGLHTAKLSSKKGQNLMNKIRDNGVVLEFQLSSNVRLNNLNNLKHHPLKTYLENGIACVQGTDGGAIYGTDSLDEQLALQYLLDLNYDQMHAMCQVENRLIAAAVKDFTEKSIKFKQEKGKISVATFLQDRIEGNSHLYRKILAGEEKYDSHQIFADHISGLPQDKIPLVLLGGSFNNLRHQTRMTQAGKDTIDGLLAQADPSRVFFVIGHADKAYEHYLLEANQGRFEIYAMIPAAVTVKEKTAIESLNLPIRIALDPTPMGVYKSFAYDIFKRRQSIILAFDGNASAMNLIQEAKNARYKSRTFINRRSAPLRMKAKSLEGYITFFEDATIVPEILDYADRYFQVIDDLDQQIYVRAIDRL</sequence>
<dbReference type="InterPro" id="IPR001365">
    <property type="entry name" value="A_deaminase_dom"/>
</dbReference>
<dbReference type="STRING" id="908337.HMPREF9257_0891"/>
<proteinExistence type="inferred from homology"/>
<keyword evidence="9" id="KW-1185">Reference proteome</keyword>
<dbReference type="AlphaFoldDB" id="E4KLQ9"/>